<evidence type="ECO:0000313" key="2">
    <source>
        <dbReference type="Proteomes" id="UP001164929"/>
    </source>
</evidence>
<protein>
    <submittedName>
        <fullName evidence="1">Uncharacterized protein</fullName>
    </submittedName>
</protein>
<proteinExistence type="predicted"/>
<evidence type="ECO:0000313" key="1">
    <source>
        <dbReference type="EMBL" id="KAJ7015225.1"/>
    </source>
</evidence>
<dbReference type="AlphaFoldDB" id="A0AAD6RU69"/>
<keyword evidence="2" id="KW-1185">Reference proteome</keyword>
<organism evidence="1 2">
    <name type="scientific">Populus alba x Populus x berolinensis</name>
    <dbReference type="NCBI Taxonomy" id="444605"/>
    <lineage>
        <taxon>Eukaryota</taxon>
        <taxon>Viridiplantae</taxon>
        <taxon>Streptophyta</taxon>
        <taxon>Embryophyta</taxon>
        <taxon>Tracheophyta</taxon>
        <taxon>Spermatophyta</taxon>
        <taxon>Magnoliopsida</taxon>
        <taxon>eudicotyledons</taxon>
        <taxon>Gunneridae</taxon>
        <taxon>Pentapetalae</taxon>
        <taxon>rosids</taxon>
        <taxon>fabids</taxon>
        <taxon>Malpighiales</taxon>
        <taxon>Salicaceae</taxon>
        <taxon>Saliceae</taxon>
        <taxon>Populus</taxon>
    </lineage>
</organism>
<dbReference type="Proteomes" id="UP001164929">
    <property type="component" value="Chromosome 1"/>
</dbReference>
<comment type="caution">
    <text evidence="1">The sequence shown here is derived from an EMBL/GenBank/DDBJ whole genome shotgun (WGS) entry which is preliminary data.</text>
</comment>
<gene>
    <name evidence="1" type="ORF">NC653_004513</name>
</gene>
<name>A0AAD6RU69_9ROSI</name>
<sequence length="65" mass="7197">MRAKDCSLSRGFTMSSDVRVNGIAKTEQEQCQVLNSFSFHYDEGVESLNESCLSSALNRTKGDFA</sequence>
<dbReference type="EMBL" id="JAQIZT010000001">
    <property type="protein sequence ID" value="KAJ7015225.1"/>
    <property type="molecule type" value="Genomic_DNA"/>
</dbReference>
<accession>A0AAD6RU69</accession>
<reference evidence="1 2" key="1">
    <citation type="journal article" date="2023" name="Mol. Ecol. Resour.">
        <title>Chromosome-level genome assembly of a triploid poplar Populus alba 'Berolinensis'.</title>
        <authorList>
            <person name="Chen S."/>
            <person name="Yu Y."/>
            <person name="Wang X."/>
            <person name="Wang S."/>
            <person name="Zhang T."/>
            <person name="Zhou Y."/>
            <person name="He R."/>
            <person name="Meng N."/>
            <person name="Wang Y."/>
            <person name="Liu W."/>
            <person name="Liu Z."/>
            <person name="Liu J."/>
            <person name="Guo Q."/>
            <person name="Huang H."/>
            <person name="Sederoff R.R."/>
            <person name="Wang G."/>
            <person name="Qu G."/>
            <person name="Chen S."/>
        </authorList>
    </citation>
    <scope>NUCLEOTIDE SEQUENCE [LARGE SCALE GENOMIC DNA]</scope>
    <source>
        <strain evidence="1">SC-2020</strain>
    </source>
</reference>